<keyword evidence="1" id="KW-1133">Transmembrane helix</keyword>
<reference evidence="2 3" key="1">
    <citation type="submission" date="2019-02" db="EMBL/GenBank/DDBJ databases">
        <title>Draft Genome Sequences of Six Type Strains of the Genus Massilia.</title>
        <authorList>
            <person name="Miess H."/>
            <person name="Frediansyhah A."/>
            <person name="Gross H."/>
        </authorList>
    </citation>
    <scope>NUCLEOTIDE SEQUENCE [LARGE SCALE GENOMIC DNA]</scope>
    <source>
        <strain evidence="2 3">DSM 17473</strain>
    </source>
</reference>
<protein>
    <submittedName>
        <fullName evidence="2">DUF4400 domain-containing protein</fullName>
    </submittedName>
</protein>
<sequence length="208" mass="22197">MIRCVAIASLVTLLMLVLYLPAVTPPAAFFERVRSEYSAHGATWGQGLAYRALEDAMAMLERPVSAPLMNEGSAQQAKVATAAGQQFDTVSRRLLDSDYLRAFNALALLAGFRLAVLAQLAPGLFLLATAYVVDGLARRWVKGREFSQHHPEVWTGSVCCVCIACCAGVISSVLPVAVPLALLPSLTGCVFFAAGFAIANYPLGQARH</sequence>
<evidence type="ECO:0000313" key="3">
    <source>
        <dbReference type="Proteomes" id="UP000290637"/>
    </source>
</evidence>
<dbReference type="Proteomes" id="UP000290637">
    <property type="component" value="Chromosome"/>
</dbReference>
<accession>A0A4P6L3P3</accession>
<feature type="transmembrane region" description="Helical" evidence="1">
    <location>
        <begin position="153"/>
        <end position="174"/>
    </location>
</feature>
<dbReference type="KEGG" id="plue:EWM63_27585"/>
<feature type="transmembrane region" description="Helical" evidence="1">
    <location>
        <begin position="105"/>
        <end position="133"/>
    </location>
</feature>
<name>A0A4P6L3P3_9BURK</name>
<keyword evidence="3" id="KW-1185">Reference proteome</keyword>
<dbReference type="EMBL" id="CP035913">
    <property type="protein sequence ID" value="QBE66276.1"/>
    <property type="molecule type" value="Genomic_DNA"/>
</dbReference>
<organism evidence="2 3">
    <name type="scientific">Pseudoduganella lutea</name>
    <dbReference type="NCBI Taxonomy" id="321985"/>
    <lineage>
        <taxon>Bacteria</taxon>
        <taxon>Pseudomonadati</taxon>
        <taxon>Pseudomonadota</taxon>
        <taxon>Betaproteobacteria</taxon>
        <taxon>Burkholderiales</taxon>
        <taxon>Oxalobacteraceae</taxon>
        <taxon>Telluria group</taxon>
        <taxon>Pseudoduganella</taxon>
    </lineage>
</organism>
<dbReference type="RefSeq" id="WP_130189384.1">
    <property type="nucleotide sequence ID" value="NZ_CP035913.1"/>
</dbReference>
<evidence type="ECO:0000256" key="1">
    <source>
        <dbReference type="SAM" id="Phobius"/>
    </source>
</evidence>
<feature type="transmembrane region" description="Helical" evidence="1">
    <location>
        <begin position="180"/>
        <end position="203"/>
    </location>
</feature>
<dbReference type="OrthoDB" id="9180277at2"/>
<proteinExistence type="predicted"/>
<dbReference type="AlphaFoldDB" id="A0A4P6L3P3"/>
<evidence type="ECO:0000313" key="2">
    <source>
        <dbReference type="EMBL" id="QBE66276.1"/>
    </source>
</evidence>
<gene>
    <name evidence="2" type="ORF">EWM63_27585</name>
</gene>
<dbReference type="InterPro" id="IPR022266">
    <property type="entry name" value="DtrJ-like"/>
</dbReference>
<keyword evidence="1" id="KW-0472">Membrane</keyword>
<dbReference type="Pfam" id="PF14348">
    <property type="entry name" value="DtrJ-like"/>
    <property type="match status" value="1"/>
</dbReference>
<keyword evidence="1" id="KW-0812">Transmembrane</keyword>